<feature type="compositionally biased region" description="Basic and acidic residues" evidence="1">
    <location>
        <begin position="12"/>
        <end position="24"/>
    </location>
</feature>
<name>A0A0M0J743_9EUKA</name>
<dbReference type="AlphaFoldDB" id="A0A0M0J743"/>
<feature type="compositionally biased region" description="Basic residues" evidence="1">
    <location>
        <begin position="1"/>
        <end position="11"/>
    </location>
</feature>
<feature type="compositionally biased region" description="Basic and acidic residues" evidence="1">
    <location>
        <begin position="108"/>
        <end position="126"/>
    </location>
</feature>
<dbReference type="EMBL" id="JWZX01003305">
    <property type="protein sequence ID" value="KOO22162.1"/>
    <property type="molecule type" value="Genomic_DNA"/>
</dbReference>
<evidence type="ECO:0000313" key="3">
    <source>
        <dbReference type="Proteomes" id="UP000037460"/>
    </source>
</evidence>
<reference evidence="3" key="1">
    <citation type="journal article" date="2015" name="PLoS Genet.">
        <title>Genome Sequence and Transcriptome Analyses of Chrysochromulina tobin: Metabolic Tools for Enhanced Algal Fitness in the Prominent Order Prymnesiales (Haptophyceae).</title>
        <authorList>
            <person name="Hovde B.T."/>
            <person name="Deodato C.R."/>
            <person name="Hunsperger H.M."/>
            <person name="Ryken S.A."/>
            <person name="Yost W."/>
            <person name="Jha R.K."/>
            <person name="Patterson J."/>
            <person name="Monnat R.J. Jr."/>
            <person name="Barlow S.B."/>
            <person name="Starkenburg S.R."/>
            <person name="Cattolico R.A."/>
        </authorList>
    </citation>
    <scope>NUCLEOTIDE SEQUENCE</scope>
    <source>
        <strain evidence="3">CCMP291</strain>
    </source>
</reference>
<feature type="region of interest" description="Disordered" evidence="1">
    <location>
        <begin position="1"/>
        <end position="60"/>
    </location>
</feature>
<gene>
    <name evidence="2" type="ORF">Ctob_001140</name>
</gene>
<protein>
    <submittedName>
        <fullName evidence="2">Uncharacterized protein</fullName>
    </submittedName>
</protein>
<evidence type="ECO:0000256" key="1">
    <source>
        <dbReference type="SAM" id="MobiDB-lite"/>
    </source>
</evidence>
<proteinExistence type="predicted"/>
<comment type="caution">
    <text evidence="2">The sequence shown here is derived from an EMBL/GenBank/DDBJ whole genome shotgun (WGS) entry which is preliminary data.</text>
</comment>
<evidence type="ECO:0000313" key="2">
    <source>
        <dbReference type="EMBL" id="KOO22162.1"/>
    </source>
</evidence>
<dbReference type="Proteomes" id="UP000037460">
    <property type="component" value="Unassembled WGS sequence"/>
</dbReference>
<accession>A0A0M0J743</accession>
<sequence length="399" mass="44611">MVPARARRWRRGPLEQRPLPREETVAAVVRHVPREQRPPEEGADAEHVRAGEHKEGDQVRPVPCALVEAHAHDGEHEPAPHADGELDHESLHHEAVDGGQVGGLGQQRGHDEEQRRGGEEHGDRDAVAVGEILRLIEERGEAEGRADAQRQHDLPRVVRPAPGHVQIEVAFRVLDAVAAHGLVRLDREAANAPLVHPREHVEEALRAPGLELERLFRAARAVAVPPPAVGPEHVLVAAGLLGLVHVDLEHVRVERKCREAHLVGDGSLDVLRPQHAARRTVDEDRLGVRCDVERAMRVDDVDALREPRPVGHRRGADEPRILPGEVEEEAAAEALVDRVDRRELYEAELHFDHDRAWRVHPGRRRHHPTIRSRREQTRALHGGHHANLLERVPVQAREA</sequence>
<organism evidence="2 3">
    <name type="scientific">Chrysochromulina tobinii</name>
    <dbReference type="NCBI Taxonomy" id="1460289"/>
    <lineage>
        <taxon>Eukaryota</taxon>
        <taxon>Haptista</taxon>
        <taxon>Haptophyta</taxon>
        <taxon>Prymnesiophyceae</taxon>
        <taxon>Prymnesiales</taxon>
        <taxon>Chrysochromulinaceae</taxon>
        <taxon>Chrysochromulina</taxon>
    </lineage>
</organism>
<feature type="region of interest" description="Disordered" evidence="1">
    <location>
        <begin position="96"/>
        <end position="128"/>
    </location>
</feature>
<feature type="compositionally biased region" description="Basic and acidic residues" evidence="1">
    <location>
        <begin position="32"/>
        <end position="58"/>
    </location>
</feature>
<keyword evidence="3" id="KW-1185">Reference proteome</keyword>